<dbReference type="PANTHER" id="PTHR30273">
    <property type="entry name" value="PERIPLASMIC SIGNAL SENSOR AND SIGMA FACTOR ACTIVATOR FECR-RELATED"/>
    <property type="match status" value="1"/>
</dbReference>
<protein>
    <submittedName>
        <fullName evidence="4">FecR domain-containing protein</fullName>
    </submittedName>
</protein>
<dbReference type="Proteomes" id="UP001549749">
    <property type="component" value="Unassembled WGS sequence"/>
</dbReference>
<dbReference type="InterPro" id="IPR032508">
    <property type="entry name" value="FecR_C"/>
</dbReference>
<evidence type="ECO:0000313" key="5">
    <source>
        <dbReference type="Proteomes" id="UP001549749"/>
    </source>
</evidence>
<dbReference type="Gene3D" id="2.60.120.1440">
    <property type="match status" value="1"/>
</dbReference>
<dbReference type="PIRSF" id="PIRSF018266">
    <property type="entry name" value="FecR"/>
    <property type="match status" value="1"/>
</dbReference>
<dbReference type="EMBL" id="JBEXAC010000002">
    <property type="protein sequence ID" value="MET7000822.1"/>
    <property type="molecule type" value="Genomic_DNA"/>
</dbReference>
<keyword evidence="1" id="KW-1133">Transmembrane helix</keyword>
<evidence type="ECO:0000313" key="4">
    <source>
        <dbReference type="EMBL" id="MET7000822.1"/>
    </source>
</evidence>
<keyword evidence="1" id="KW-0812">Transmembrane</keyword>
<feature type="transmembrane region" description="Helical" evidence="1">
    <location>
        <begin position="78"/>
        <end position="99"/>
    </location>
</feature>
<dbReference type="RefSeq" id="WP_354663375.1">
    <property type="nucleotide sequence ID" value="NZ_JBEXAC010000002.1"/>
</dbReference>
<dbReference type="Pfam" id="PF16344">
    <property type="entry name" value="FecR_C"/>
    <property type="match status" value="1"/>
</dbReference>
<feature type="domain" description="Protein FecR C-terminal" evidence="3">
    <location>
        <begin position="279"/>
        <end position="339"/>
    </location>
</feature>
<sequence length="348" mass="39125">MALSPALYQRFIKGQCTEEEEREVLLYFKEHPEAMEEYLQWQDWENFEPEGKLHPVVSDKVLHKVQSKIYARSRMFKVLRRIAAAAVLTGSIVLVWALAGNRHQVAPPIGMALQAVIAPLSDTQYHKNNGQTIIALVLEDGSAVQLHPNSQLHYRRHFTTSKREIWLNGTARFEVAQDSKRPLTVYTASIGTTALGTAFLVKENITNGSVTVKLFNGKVRIDHQQQPGQPTFAAQYLVPGDELSYNTGDARPVIWSKNKRVSKTIAPNEQHTTANTGLVYFKQPLPAVLQTLEQHFSTTISYDKKALSKIRVTAEFSYNDSLAQILEVIATLNNLQLTHTDKGFSLTK</sequence>
<proteinExistence type="predicted"/>
<accession>A0ABV2TDR7</accession>
<organism evidence="4 5">
    <name type="scientific">Chitinophaga defluvii</name>
    <dbReference type="NCBI Taxonomy" id="3163343"/>
    <lineage>
        <taxon>Bacteria</taxon>
        <taxon>Pseudomonadati</taxon>
        <taxon>Bacteroidota</taxon>
        <taxon>Chitinophagia</taxon>
        <taxon>Chitinophagales</taxon>
        <taxon>Chitinophagaceae</taxon>
        <taxon>Chitinophaga</taxon>
    </lineage>
</organism>
<comment type="caution">
    <text evidence="4">The sequence shown here is derived from an EMBL/GenBank/DDBJ whole genome shotgun (WGS) entry which is preliminary data.</text>
</comment>
<dbReference type="Pfam" id="PF04773">
    <property type="entry name" value="FecR"/>
    <property type="match status" value="1"/>
</dbReference>
<gene>
    <name evidence="4" type="ORF">ABR189_25795</name>
</gene>
<dbReference type="InterPro" id="IPR006860">
    <property type="entry name" value="FecR"/>
</dbReference>
<evidence type="ECO:0000256" key="1">
    <source>
        <dbReference type="SAM" id="Phobius"/>
    </source>
</evidence>
<dbReference type="Gene3D" id="3.55.50.30">
    <property type="match status" value="1"/>
</dbReference>
<feature type="domain" description="FecR protein" evidence="2">
    <location>
        <begin position="133"/>
        <end position="220"/>
    </location>
</feature>
<name>A0ABV2TDR7_9BACT</name>
<reference evidence="4 5" key="1">
    <citation type="submission" date="2024-06" db="EMBL/GenBank/DDBJ databases">
        <title>Chitinophaga defluvii sp. nov., isolated from municipal sewage.</title>
        <authorList>
            <person name="Zhang L."/>
        </authorList>
    </citation>
    <scope>NUCLEOTIDE SEQUENCE [LARGE SCALE GENOMIC DNA]</scope>
    <source>
        <strain evidence="4 5">H8</strain>
    </source>
</reference>
<evidence type="ECO:0000259" key="3">
    <source>
        <dbReference type="Pfam" id="PF16344"/>
    </source>
</evidence>
<dbReference type="InterPro" id="IPR012373">
    <property type="entry name" value="Ferrdict_sens_TM"/>
</dbReference>
<evidence type="ECO:0000259" key="2">
    <source>
        <dbReference type="Pfam" id="PF04773"/>
    </source>
</evidence>
<keyword evidence="1" id="KW-0472">Membrane</keyword>
<keyword evidence="5" id="KW-1185">Reference proteome</keyword>
<dbReference type="PANTHER" id="PTHR30273:SF2">
    <property type="entry name" value="PROTEIN FECR"/>
    <property type="match status" value="1"/>
</dbReference>